<feature type="transmembrane region" description="Helical" evidence="1">
    <location>
        <begin position="71"/>
        <end position="91"/>
    </location>
</feature>
<keyword evidence="1" id="KW-0472">Membrane</keyword>
<evidence type="ECO:0000256" key="2">
    <source>
        <dbReference type="SAM" id="SignalP"/>
    </source>
</evidence>
<gene>
    <name evidence="3" type="ORF">AUQ44_03440</name>
</gene>
<name>A0A151JGU8_9VIBR</name>
<evidence type="ECO:0000313" key="4">
    <source>
        <dbReference type="Proteomes" id="UP000075349"/>
    </source>
</evidence>
<evidence type="ECO:0000256" key="1">
    <source>
        <dbReference type="SAM" id="Phobius"/>
    </source>
</evidence>
<proteinExistence type="predicted"/>
<dbReference type="AlphaFoldDB" id="A0A151JGU8"/>
<sequence>MYKKLLFFLTTFLTAFAPVSFAAGEVEERMRLVSSLYYVLTIFVMFLGLIMMYQAALKLKRRTEDRNDTKAFPSAIIVTFFAGALAFNYSGTAGSMISSLLGSDKGYCFVLNDSIEDSKDLHTDNCWDSTNSEILGDIADKVDEMESGKGDVLKENAKVIVGLFQFIGLIYFAKGIYGLKLTSEGQGRATYGKSIVTMILAALIIDLPHTLEFIKETLQLIGFGT</sequence>
<keyword evidence="2" id="KW-0732">Signal</keyword>
<evidence type="ECO:0000313" key="3">
    <source>
        <dbReference type="EMBL" id="KYN24896.1"/>
    </source>
</evidence>
<feature type="transmembrane region" description="Helical" evidence="1">
    <location>
        <begin position="38"/>
        <end position="59"/>
    </location>
</feature>
<feature type="signal peptide" evidence="2">
    <location>
        <begin position="1"/>
        <end position="22"/>
    </location>
</feature>
<keyword evidence="1" id="KW-0812">Transmembrane</keyword>
<comment type="caution">
    <text evidence="3">The sequence shown here is derived from an EMBL/GenBank/DDBJ whole genome shotgun (WGS) entry which is preliminary data.</text>
</comment>
<feature type="transmembrane region" description="Helical" evidence="1">
    <location>
        <begin position="159"/>
        <end position="179"/>
    </location>
</feature>
<feature type="chain" id="PRO_5007582706" evidence="2">
    <location>
        <begin position="23"/>
        <end position="225"/>
    </location>
</feature>
<accession>A0A151JGU8</accession>
<reference evidence="4" key="1">
    <citation type="submission" date="2015-12" db="EMBL/GenBank/DDBJ databases">
        <authorList>
            <person name="Tarr C.L."/>
            <person name="Gladney L.M."/>
        </authorList>
    </citation>
    <scope>NUCLEOTIDE SEQUENCE [LARGE SCALE GENOMIC DNA]</scope>
    <source>
        <strain evidence="4">2756-81</strain>
    </source>
</reference>
<organism evidence="3 4">
    <name type="scientific">Vibrio cidicii</name>
    <dbReference type="NCBI Taxonomy" id="1763883"/>
    <lineage>
        <taxon>Bacteria</taxon>
        <taxon>Pseudomonadati</taxon>
        <taxon>Pseudomonadota</taxon>
        <taxon>Gammaproteobacteria</taxon>
        <taxon>Vibrionales</taxon>
        <taxon>Vibrionaceae</taxon>
        <taxon>Vibrio</taxon>
    </lineage>
</organism>
<protein>
    <submittedName>
        <fullName evidence="3">Uncharacterized protein</fullName>
    </submittedName>
</protein>
<dbReference type="EMBL" id="LOMK01000001">
    <property type="protein sequence ID" value="KYN24896.1"/>
    <property type="molecule type" value="Genomic_DNA"/>
</dbReference>
<keyword evidence="1" id="KW-1133">Transmembrane helix</keyword>
<dbReference type="Proteomes" id="UP000075349">
    <property type="component" value="Unassembled WGS sequence"/>
</dbReference>